<evidence type="ECO:0008006" key="3">
    <source>
        <dbReference type="Google" id="ProtNLM"/>
    </source>
</evidence>
<organism evidence="1 2">
    <name type="scientific">Paraburkholderia caledonica</name>
    <dbReference type="NCBI Taxonomy" id="134536"/>
    <lineage>
        <taxon>Bacteria</taxon>
        <taxon>Pseudomonadati</taxon>
        <taxon>Pseudomonadota</taxon>
        <taxon>Betaproteobacteria</taxon>
        <taxon>Burkholderiales</taxon>
        <taxon>Burkholderiaceae</taxon>
        <taxon>Paraburkholderia</taxon>
    </lineage>
</organism>
<name>A0ABU1KS93_9BURK</name>
<dbReference type="EMBL" id="JAVDQN010000001">
    <property type="protein sequence ID" value="MDR6373826.1"/>
    <property type="molecule type" value="Genomic_DNA"/>
</dbReference>
<proteinExistence type="predicted"/>
<accession>A0ABU1KS93</accession>
<reference evidence="1 2" key="1">
    <citation type="submission" date="2023-07" db="EMBL/GenBank/DDBJ databases">
        <title>Sorghum-associated microbial communities from plants grown in Nebraska, USA.</title>
        <authorList>
            <person name="Schachtman D."/>
        </authorList>
    </citation>
    <scope>NUCLEOTIDE SEQUENCE [LARGE SCALE GENOMIC DNA]</scope>
    <source>
        <strain evidence="1 2">DS1039</strain>
    </source>
</reference>
<keyword evidence="2" id="KW-1185">Reference proteome</keyword>
<comment type="caution">
    <text evidence="1">The sequence shown here is derived from an EMBL/GenBank/DDBJ whole genome shotgun (WGS) entry which is preliminary data.</text>
</comment>
<dbReference type="Proteomes" id="UP001185254">
    <property type="component" value="Unassembled WGS sequence"/>
</dbReference>
<evidence type="ECO:0000313" key="2">
    <source>
        <dbReference type="Proteomes" id="UP001185254"/>
    </source>
</evidence>
<evidence type="ECO:0000313" key="1">
    <source>
        <dbReference type="EMBL" id="MDR6373826.1"/>
    </source>
</evidence>
<gene>
    <name evidence="1" type="ORF">J2776_000502</name>
</gene>
<sequence length="87" mass="9352">MIASVPDAGCLCAVVLTSRAPIHSAASAIRLCTSPERRATALRDAANIFFYRSISRFQSRGSILRPRALAPGRESVLHGIVTDTISR</sequence>
<protein>
    <recommendedName>
        <fullName evidence="3">Secreted protein</fullName>
    </recommendedName>
</protein>